<reference evidence="1" key="1">
    <citation type="journal article" date="2021" name="Virus">
        <title>The discovery, distribution and diversity of DNA viruses associated with Drosophila melanogaster in Europe.</title>
        <authorList>
            <person name="Wallace M.A."/>
            <person name="Coffman K.A."/>
            <person name="Gilbert C."/>
            <person name="Ravindran S."/>
            <person name="Albery G.F."/>
            <person name="Abbott J."/>
            <person name="Argyridou E."/>
            <person name="Bellosta P."/>
            <person name="Betancourt A.J."/>
            <person name="Colinet H."/>
            <person name="Eric K."/>
            <person name="Glaser-Schmitt A."/>
            <person name="Grath S."/>
            <person name="Jelic M."/>
            <person name="Kankare M."/>
            <person name="Kozeretska I."/>
            <person name="Loeschcke V."/>
            <person name="Montchamp-Moreau C."/>
            <person name="Ometto L."/>
            <person name="Onder B.S."/>
            <person name="Orengo D.J."/>
            <person name="Parsch J."/>
            <person name="Pascual M."/>
            <person name="Patenkovic A."/>
            <person name="Puerma E."/>
            <person name="Ritchie M.G."/>
            <person name="Rota-Stabelli O."/>
            <person name="Schou M.F."/>
            <person name="Serga S.V."/>
            <person name="Stamenkovic-Radak M."/>
            <person name="Tanaskovic M."/>
            <person name="Veselinovic M.S."/>
            <person name="Vieira J."/>
            <person name="Vieira C.P."/>
            <person name="Kapun M."/>
            <person name="Flatt T."/>
            <person name="Gonzalez J."/>
            <person name="Staubach F."/>
            <person name="Obbard D.J."/>
        </authorList>
    </citation>
    <scope>NUCLEOTIDE SEQUENCE</scope>
    <source>
        <strain evidence="1">Filamentous_ES_Gim_15_30_pool</strain>
    </source>
</reference>
<gene>
    <name evidence="1" type="primary">ORF41</name>
</gene>
<protein>
    <submittedName>
        <fullName evidence="1">Uncharacterized protein</fullName>
    </submittedName>
</protein>
<sequence length="125" mass="14848">MCCKTPRPFIVNNCCKSSASSWDHGYEYTMAPRSLIAAFPKNKCVQTSVGIYSFLYGYSYRYLDIIFIKQMLRNIELLSWLIKLKMFDFFDTSFAFKQLINNNITTIFFHMFFYFKLTNETIQVN</sequence>
<proteinExistence type="predicted"/>
<organism evidence="1">
    <name type="scientific">Drosophila-associated filamentous virus</name>
    <dbReference type="NCBI Taxonomy" id="2743186"/>
    <lineage>
        <taxon>Viruses</taxon>
    </lineage>
</organism>
<evidence type="ECO:0000313" key="1">
    <source>
        <dbReference type="EMBL" id="QKN22495.1"/>
    </source>
</evidence>
<name>A0A6M9U056_9VIRU</name>
<dbReference type="EMBL" id="MT496836">
    <property type="protein sequence ID" value="QKN22495.1"/>
    <property type="molecule type" value="Genomic_DNA"/>
</dbReference>
<accession>A0A6M9U056</accession>